<dbReference type="NCBIfam" id="TIGR04025">
    <property type="entry name" value="PPOX_FMN_DR2398"/>
    <property type="match status" value="1"/>
</dbReference>
<dbReference type="Pfam" id="PF01243">
    <property type="entry name" value="PNPOx_N"/>
    <property type="match status" value="1"/>
</dbReference>
<protein>
    <submittedName>
        <fullName evidence="2">Pyridoxamine 5'-phosphate oxidase family protein</fullName>
    </submittedName>
</protein>
<accession>A0ABV6EUA0</accession>
<gene>
    <name evidence="2" type="ORF">ACFFJ6_14965</name>
</gene>
<evidence type="ECO:0000313" key="3">
    <source>
        <dbReference type="Proteomes" id="UP001589775"/>
    </source>
</evidence>
<dbReference type="InterPro" id="IPR012349">
    <property type="entry name" value="Split_barrel_FMN-bd"/>
</dbReference>
<comment type="caution">
    <text evidence="2">The sequence shown here is derived from an EMBL/GenBank/DDBJ whole genome shotgun (WGS) entry which is preliminary data.</text>
</comment>
<dbReference type="Gene3D" id="2.30.110.10">
    <property type="entry name" value="Electron Transport, Fmn-binding Protein, Chain A"/>
    <property type="match status" value="1"/>
</dbReference>
<dbReference type="PANTHER" id="PTHR42815">
    <property type="entry name" value="FAD-BINDING, PUTATIVE (AFU_ORTHOLOGUE AFUA_6G07600)-RELATED"/>
    <property type="match status" value="1"/>
</dbReference>
<dbReference type="SUPFAM" id="SSF50475">
    <property type="entry name" value="FMN-binding split barrel"/>
    <property type="match status" value="1"/>
</dbReference>
<dbReference type="EMBL" id="JBHLWM010000005">
    <property type="protein sequence ID" value="MFC0241788.1"/>
    <property type="molecule type" value="Genomic_DNA"/>
</dbReference>
<proteinExistence type="predicted"/>
<dbReference type="InterPro" id="IPR024029">
    <property type="entry name" value="Pyridox_Oxase_FMN-dep"/>
</dbReference>
<dbReference type="Proteomes" id="UP001589775">
    <property type="component" value="Unassembled WGS sequence"/>
</dbReference>
<feature type="domain" description="Pyridoxamine 5'-phosphate oxidase N-terminal" evidence="1">
    <location>
        <begin position="32"/>
        <end position="151"/>
    </location>
</feature>
<evidence type="ECO:0000313" key="2">
    <source>
        <dbReference type="EMBL" id="MFC0241788.1"/>
    </source>
</evidence>
<keyword evidence="3" id="KW-1185">Reference proteome</keyword>
<name>A0ABV6EUA0_9BRAD</name>
<dbReference type="RefSeq" id="WP_378389036.1">
    <property type="nucleotide sequence ID" value="NZ_JBHLWM010000005.1"/>
</dbReference>
<evidence type="ECO:0000259" key="1">
    <source>
        <dbReference type="Pfam" id="PF01243"/>
    </source>
</evidence>
<sequence length="205" mass="22401">MTFPAITSVAELEALYGAPNDASTEKVANHITSAYRTLIERSPFAALATVGPEGLDCSPRGDLPGFIHIHDDTTLMLPDRRGNNRIDSLRNVVRDPRVALMLLIPGSLNALRINGRAVISADAALLDSFRVDGKAPRSVMVMTVEEIYFQCGRALIRSELWNPDKQVDPAMLPTPGQILASMTEGRVGGDAYDRAWPQRAAETMW</sequence>
<organism evidence="2 3">
    <name type="scientific">Rhodopseudomonas telluris</name>
    <dbReference type="NCBI Taxonomy" id="644215"/>
    <lineage>
        <taxon>Bacteria</taxon>
        <taxon>Pseudomonadati</taxon>
        <taxon>Pseudomonadota</taxon>
        <taxon>Alphaproteobacteria</taxon>
        <taxon>Hyphomicrobiales</taxon>
        <taxon>Nitrobacteraceae</taxon>
        <taxon>Rhodopseudomonas</taxon>
    </lineage>
</organism>
<reference evidence="2 3" key="1">
    <citation type="submission" date="2024-09" db="EMBL/GenBank/DDBJ databases">
        <authorList>
            <person name="Sun Q."/>
            <person name="Mori K."/>
        </authorList>
    </citation>
    <scope>NUCLEOTIDE SEQUENCE [LARGE SCALE GENOMIC DNA]</scope>
    <source>
        <strain evidence="2 3">KCTC 23279</strain>
    </source>
</reference>
<dbReference type="PANTHER" id="PTHR42815:SF2">
    <property type="entry name" value="FAD-BINDING, PUTATIVE (AFU_ORTHOLOGUE AFUA_6G07600)-RELATED"/>
    <property type="match status" value="1"/>
</dbReference>
<dbReference type="InterPro" id="IPR011576">
    <property type="entry name" value="Pyridox_Oxase_N"/>
</dbReference>